<keyword evidence="1 3" id="KW-0808">Transferase</keyword>
<dbReference type="InterPro" id="IPR041698">
    <property type="entry name" value="Methyltransf_25"/>
</dbReference>
<dbReference type="AlphaFoldDB" id="A0A1M7HZ49"/>
<dbReference type="SUPFAM" id="SSF53335">
    <property type="entry name" value="S-adenosyl-L-methionine-dependent methyltransferases"/>
    <property type="match status" value="1"/>
</dbReference>
<dbReference type="Proteomes" id="UP000184123">
    <property type="component" value="Unassembled WGS sequence"/>
</dbReference>
<dbReference type="GO" id="GO:0032259">
    <property type="term" value="P:methylation"/>
    <property type="evidence" value="ECO:0007669"/>
    <property type="project" value="UniProtKB-KW"/>
</dbReference>
<dbReference type="PANTHER" id="PTHR43861:SF3">
    <property type="entry name" value="PUTATIVE (AFU_ORTHOLOGUE AFUA_2G14390)-RELATED"/>
    <property type="match status" value="1"/>
</dbReference>
<dbReference type="CDD" id="cd02440">
    <property type="entry name" value="AdoMet_MTases"/>
    <property type="match status" value="1"/>
</dbReference>
<reference evidence="3 4" key="1">
    <citation type="submission" date="2016-11" db="EMBL/GenBank/DDBJ databases">
        <authorList>
            <person name="Jaros S."/>
            <person name="Januszkiewicz K."/>
            <person name="Wedrychowicz H."/>
        </authorList>
    </citation>
    <scope>NUCLEOTIDE SEQUENCE [LARGE SCALE GENOMIC DNA]</scope>
    <source>
        <strain evidence="3 4">DSM 4740</strain>
    </source>
</reference>
<proteinExistence type="predicted"/>
<dbReference type="Pfam" id="PF13649">
    <property type="entry name" value="Methyltransf_25"/>
    <property type="match status" value="1"/>
</dbReference>
<dbReference type="Gene3D" id="3.40.50.150">
    <property type="entry name" value="Vaccinia Virus protein VP39"/>
    <property type="match status" value="1"/>
</dbReference>
<evidence type="ECO:0000313" key="4">
    <source>
        <dbReference type="Proteomes" id="UP000184123"/>
    </source>
</evidence>
<evidence type="ECO:0000256" key="1">
    <source>
        <dbReference type="ARBA" id="ARBA00022679"/>
    </source>
</evidence>
<feature type="domain" description="Methyltransferase" evidence="2">
    <location>
        <begin position="49"/>
        <end position="146"/>
    </location>
</feature>
<dbReference type="InterPro" id="IPR029063">
    <property type="entry name" value="SAM-dependent_MTases_sf"/>
</dbReference>
<organism evidence="3 4">
    <name type="scientific">Halomonas cupida</name>
    <dbReference type="NCBI Taxonomy" id="44933"/>
    <lineage>
        <taxon>Bacteria</taxon>
        <taxon>Pseudomonadati</taxon>
        <taxon>Pseudomonadota</taxon>
        <taxon>Gammaproteobacteria</taxon>
        <taxon>Oceanospirillales</taxon>
        <taxon>Halomonadaceae</taxon>
        <taxon>Halomonas</taxon>
    </lineage>
</organism>
<protein>
    <submittedName>
        <fullName evidence="3">tRNA (Cmo5U34)-methyltransferase</fullName>
    </submittedName>
</protein>
<evidence type="ECO:0000259" key="2">
    <source>
        <dbReference type="Pfam" id="PF13649"/>
    </source>
</evidence>
<dbReference type="PANTHER" id="PTHR43861">
    <property type="entry name" value="TRANS-ACONITATE 2-METHYLTRANSFERASE-RELATED"/>
    <property type="match status" value="1"/>
</dbReference>
<keyword evidence="3" id="KW-0489">Methyltransferase</keyword>
<accession>A0A1M7HZ49</accession>
<name>A0A1M7HZ49_9GAMM</name>
<gene>
    <name evidence="3" type="ORF">SAMN05660971_02745</name>
</gene>
<dbReference type="GO" id="GO:0008168">
    <property type="term" value="F:methyltransferase activity"/>
    <property type="evidence" value="ECO:0007669"/>
    <property type="project" value="UniProtKB-KW"/>
</dbReference>
<dbReference type="OrthoDB" id="8558926at2"/>
<sequence>MNQEQLKALFDQQASNYNTQWTRMAPINDGLYFLLESVFAELPADARMLCVGAGTGRELLHLASRFPGWHFTAVEPSGPMLDVCRQSAEAASITSRCSFHEGYLDSLPEVPRFDAATSLLVSQFILDRDSRSAFFKEIAARLKPSGILANADLASDTSSEEYPLLLEVWQRVMSGANLSAEDLSRIMEAYAKDVAILPPTETATIIQAGGFATPVQFFQSGVIHAWFAKRNSESIC</sequence>
<dbReference type="RefSeq" id="WP_073435768.1">
    <property type="nucleotide sequence ID" value="NZ_BJXU01000070.1"/>
</dbReference>
<evidence type="ECO:0000313" key="3">
    <source>
        <dbReference type="EMBL" id="SHM33826.1"/>
    </source>
</evidence>
<dbReference type="EMBL" id="FRCA01000007">
    <property type="protein sequence ID" value="SHM33826.1"/>
    <property type="molecule type" value="Genomic_DNA"/>
</dbReference>
<dbReference type="STRING" id="44933.SAMN05660971_02745"/>